<name>A0ABD3B2J1_9GENT</name>
<evidence type="ECO:0000313" key="2">
    <source>
        <dbReference type="EMBL" id="KAL3537575.1"/>
    </source>
</evidence>
<dbReference type="Gene3D" id="3.30.420.10">
    <property type="entry name" value="Ribonuclease H-like superfamily/Ribonuclease H"/>
    <property type="match status" value="1"/>
</dbReference>
<dbReference type="AlphaFoldDB" id="A0ABD3B2J1"/>
<accession>A0ABD3B2J1</accession>
<dbReference type="EMBL" id="JBJUIK010000001">
    <property type="protein sequence ID" value="KAL3537575.1"/>
    <property type="molecule type" value="Genomic_DNA"/>
</dbReference>
<evidence type="ECO:0000313" key="3">
    <source>
        <dbReference type="Proteomes" id="UP001630127"/>
    </source>
</evidence>
<dbReference type="PANTHER" id="PTHR47723:SF22">
    <property type="entry name" value="RNASE H TYPE-1 DOMAIN-CONTAINING PROTEIN"/>
    <property type="match status" value="1"/>
</dbReference>
<feature type="domain" description="RNase H type-1" evidence="1">
    <location>
        <begin position="2"/>
        <end position="75"/>
    </location>
</feature>
<reference evidence="2 3" key="1">
    <citation type="submission" date="2024-11" db="EMBL/GenBank/DDBJ databases">
        <title>A near-complete genome assembly of Cinchona calisaya.</title>
        <authorList>
            <person name="Lian D.C."/>
            <person name="Zhao X.W."/>
            <person name="Wei L."/>
        </authorList>
    </citation>
    <scope>NUCLEOTIDE SEQUENCE [LARGE SCALE GENOMIC DNA]</scope>
    <source>
        <tissue evidence="2">Nenye</tissue>
    </source>
</reference>
<comment type="caution">
    <text evidence="2">The sequence shown here is derived from an EMBL/GenBank/DDBJ whole genome shotgun (WGS) entry which is preliminary data.</text>
</comment>
<dbReference type="InterPro" id="IPR044730">
    <property type="entry name" value="RNase_H-like_dom_plant"/>
</dbReference>
<dbReference type="CDD" id="cd06222">
    <property type="entry name" value="RNase_H_like"/>
    <property type="match status" value="1"/>
</dbReference>
<dbReference type="InterPro" id="IPR012337">
    <property type="entry name" value="RNaseH-like_sf"/>
</dbReference>
<dbReference type="InterPro" id="IPR036397">
    <property type="entry name" value="RNaseH_sf"/>
</dbReference>
<dbReference type="PANTHER" id="PTHR47723">
    <property type="entry name" value="OS05G0353850 PROTEIN"/>
    <property type="match status" value="1"/>
</dbReference>
<organism evidence="2 3">
    <name type="scientific">Cinchona calisaya</name>
    <dbReference type="NCBI Taxonomy" id="153742"/>
    <lineage>
        <taxon>Eukaryota</taxon>
        <taxon>Viridiplantae</taxon>
        <taxon>Streptophyta</taxon>
        <taxon>Embryophyta</taxon>
        <taxon>Tracheophyta</taxon>
        <taxon>Spermatophyta</taxon>
        <taxon>Magnoliopsida</taxon>
        <taxon>eudicotyledons</taxon>
        <taxon>Gunneridae</taxon>
        <taxon>Pentapetalae</taxon>
        <taxon>asterids</taxon>
        <taxon>lamiids</taxon>
        <taxon>Gentianales</taxon>
        <taxon>Rubiaceae</taxon>
        <taxon>Cinchonoideae</taxon>
        <taxon>Cinchoneae</taxon>
        <taxon>Cinchona</taxon>
    </lineage>
</organism>
<proteinExistence type="predicted"/>
<dbReference type="SUPFAM" id="SSF53098">
    <property type="entry name" value="Ribonuclease H-like"/>
    <property type="match status" value="1"/>
</dbReference>
<sequence length="112" mass="12813">MAVLDELKLSHRLHISKLIIEVDSQVALKMITKQIKAPWQLDDIIRQIFHILHNLDYMILLTSREGNKLADFLANVGCDDQCNRSYDCSSLPKFARGIHKVDKLSCMYLGVS</sequence>
<evidence type="ECO:0000259" key="1">
    <source>
        <dbReference type="Pfam" id="PF13456"/>
    </source>
</evidence>
<protein>
    <recommendedName>
        <fullName evidence="1">RNase H type-1 domain-containing protein</fullName>
    </recommendedName>
</protein>
<dbReference type="Proteomes" id="UP001630127">
    <property type="component" value="Unassembled WGS sequence"/>
</dbReference>
<gene>
    <name evidence="2" type="ORF">ACH5RR_000941</name>
</gene>
<keyword evidence="3" id="KW-1185">Reference proteome</keyword>
<dbReference type="InterPro" id="IPR002156">
    <property type="entry name" value="RNaseH_domain"/>
</dbReference>
<dbReference type="InterPro" id="IPR053151">
    <property type="entry name" value="RNase_H-like"/>
</dbReference>
<dbReference type="Pfam" id="PF13456">
    <property type="entry name" value="RVT_3"/>
    <property type="match status" value="1"/>
</dbReference>